<sequence>MKEPIIKRYVDIRDFYGPFDEKARIQELKRLKEEYQKKGICIDVQKVIDERLHVTVGYEIEVRKARRRNPNQSWSLGAQRKRNRDQEMAQKQVDKTIGLTERE</sequence>
<name>A0A9D1S9F9_9FIRM</name>
<feature type="region of interest" description="Disordered" evidence="1">
    <location>
        <begin position="67"/>
        <end position="103"/>
    </location>
</feature>
<accession>A0A9D1S9F9</accession>
<evidence type="ECO:0000313" key="3">
    <source>
        <dbReference type="Proteomes" id="UP000824093"/>
    </source>
</evidence>
<protein>
    <submittedName>
        <fullName evidence="2">Uncharacterized protein</fullName>
    </submittedName>
</protein>
<evidence type="ECO:0000313" key="2">
    <source>
        <dbReference type="EMBL" id="HIU51800.1"/>
    </source>
</evidence>
<organism evidence="2 3">
    <name type="scientific">Candidatus Merdicola faecigallinarum</name>
    <dbReference type="NCBI Taxonomy" id="2840862"/>
    <lineage>
        <taxon>Bacteria</taxon>
        <taxon>Bacillati</taxon>
        <taxon>Bacillota</taxon>
        <taxon>Clostridia</taxon>
        <taxon>Candidatus Merdicola</taxon>
    </lineage>
</organism>
<comment type="caution">
    <text evidence="2">The sequence shown here is derived from an EMBL/GenBank/DDBJ whole genome shotgun (WGS) entry which is preliminary data.</text>
</comment>
<feature type="compositionally biased region" description="Basic and acidic residues" evidence="1">
    <location>
        <begin position="84"/>
        <end position="103"/>
    </location>
</feature>
<dbReference type="AlphaFoldDB" id="A0A9D1S9F9"/>
<dbReference type="Proteomes" id="UP000824093">
    <property type="component" value="Unassembled WGS sequence"/>
</dbReference>
<evidence type="ECO:0000256" key="1">
    <source>
        <dbReference type="SAM" id="MobiDB-lite"/>
    </source>
</evidence>
<dbReference type="EMBL" id="DVNH01000027">
    <property type="protein sequence ID" value="HIU51800.1"/>
    <property type="molecule type" value="Genomic_DNA"/>
</dbReference>
<reference evidence="2" key="2">
    <citation type="journal article" date="2021" name="PeerJ">
        <title>Extensive microbial diversity within the chicken gut microbiome revealed by metagenomics and culture.</title>
        <authorList>
            <person name="Gilroy R."/>
            <person name="Ravi A."/>
            <person name="Getino M."/>
            <person name="Pursley I."/>
            <person name="Horton D.L."/>
            <person name="Alikhan N.F."/>
            <person name="Baker D."/>
            <person name="Gharbi K."/>
            <person name="Hall N."/>
            <person name="Watson M."/>
            <person name="Adriaenssens E.M."/>
            <person name="Foster-Nyarko E."/>
            <person name="Jarju S."/>
            <person name="Secka A."/>
            <person name="Antonio M."/>
            <person name="Oren A."/>
            <person name="Chaudhuri R.R."/>
            <person name="La Ragione R."/>
            <person name="Hildebrand F."/>
            <person name="Pallen M.J."/>
        </authorList>
    </citation>
    <scope>NUCLEOTIDE SEQUENCE</scope>
    <source>
        <strain evidence="2">CHK195-15760</strain>
    </source>
</reference>
<reference evidence="2" key="1">
    <citation type="submission" date="2020-10" db="EMBL/GenBank/DDBJ databases">
        <authorList>
            <person name="Gilroy R."/>
        </authorList>
    </citation>
    <scope>NUCLEOTIDE SEQUENCE</scope>
    <source>
        <strain evidence="2">CHK195-15760</strain>
    </source>
</reference>
<proteinExistence type="predicted"/>
<gene>
    <name evidence="2" type="ORF">IAB70_04155</name>
</gene>